<protein>
    <recommendedName>
        <fullName evidence="4">Metal-binding domain of cation transport ATPase</fullName>
    </recommendedName>
</protein>
<evidence type="ECO:0000313" key="3">
    <source>
        <dbReference type="Proteomes" id="UP000318017"/>
    </source>
</evidence>
<dbReference type="AlphaFoldDB" id="A0A518GBT1"/>
<keyword evidence="1" id="KW-0732">Signal</keyword>
<sequence precursor="true">MNLSLNVSLLTIALITSSPILATAQNTALNSHAGHAHSNHDHDSMNIETGPHGGLLQLIGEHRVETVLVEKGIMFMLLEKKGNAVAAPDACGTVKLRVGDDAKEYAYQLHRLKNQAIGVGVDLSKVKKYDLHMEVQLTNVDAEPLSFQVTGRLADDQLSDAVLISLQATCPVNGKLLGSMGAPPKIMVGGKALFVCCAGCSSKVRSSPDQYFTKVYSAKGEQVRPGVFTATLADAAAIGAQKICLVLDEPLGGIGVPMKVDVNGKAVYICCAACSKKLAAFPDEYLAKLTQMGVTPPASH</sequence>
<gene>
    <name evidence="2" type="ORF">Q31a_43930</name>
</gene>
<evidence type="ECO:0000256" key="1">
    <source>
        <dbReference type="SAM" id="SignalP"/>
    </source>
</evidence>
<evidence type="ECO:0000313" key="2">
    <source>
        <dbReference type="EMBL" id="QDV26023.1"/>
    </source>
</evidence>
<organism evidence="2 3">
    <name type="scientific">Aureliella helgolandensis</name>
    <dbReference type="NCBI Taxonomy" id="2527968"/>
    <lineage>
        <taxon>Bacteria</taxon>
        <taxon>Pseudomonadati</taxon>
        <taxon>Planctomycetota</taxon>
        <taxon>Planctomycetia</taxon>
        <taxon>Pirellulales</taxon>
        <taxon>Pirellulaceae</taxon>
        <taxon>Aureliella</taxon>
    </lineage>
</organism>
<proteinExistence type="predicted"/>
<accession>A0A518GBT1</accession>
<dbReference type="EMBL" id="CP036298">
    <property type="protein sequence ID" value="QDV26023.1"/>
    <property type="molecule type" value="Genomic_DNA"/>
</dbReference>
<feature type="signal peptide" evidence="1">
    <location>
        <begin position="1"/>
        <end position="22"/>
    </location>
</feature>
<reference evidence="2 3" key="1">
    <citation type="submission" date="2019-02" db="EMBL/GenBank/DDBJ databases">
        <title>Deep-cultivation of Planctomycetes and their phenomic and genomic characterization uncovers novel biology.</title>
        <authorList>
            <person name="Wiegand S."/>
            <person name="Jogler M."/>
            <person name="Boedeker C."/>
            <person name="Pinto D."/>
            <person name="Vollmers J."/>
            <person name="Rivas-Marin E."/>
            <person name="Kohn T."/>
            <person name="Peeters S.H."/>
            <person name="Heuer A."/>
            <person name="Rast P."/>
            <person name="Oberbeckmann S."/>
            <person name="Bunk B."/>
            <person name="Jeske O."/>
            <person name="Meyerdierks A."/>
            <person name="Storesund J.E."/>
            <person name="Kallscheuer N."/>
            <person name="Luecker S."/>
            <person name="Lage O.M."/>
            <person name="Pohl T."/>
            <person name="Merkel B.J."/>
            <person name="Hornburger P."/>
            <person name="Mueller R.-W."/>
            <person name="Bruemmer F."/>
            <person name="Labrenz M."/>
            <person name="Spormann A.M."/>
            <person name="Op den Camp H."/>
            <person name="Overmann J."/>
            <person name="Amann R."/>
            <person name="Jetten M.S.M."/>
            <person name="Mascher T."/>
            <person name="Medema M.H."/>
            <person name="Devos D.P."/>
            <person name="Kaster A.-K."/>
            <person name="Ovreas L."/>
            <person name="Rohde M."/>
            <person name="Galperin M.Y."/>
            <person name="Jogler C."/>
        </authorList>
    </citation>
    <scope>NUCLEOTIDE SEQUENCE [LARGE SCALE GENOMIC DNA]</scope>
    <source>
        <strain evidence="2 3">Q31a</strain>
    </source>
</reference>
<keyword evidence="3" id="KW-1185">Reference proteome</keyword>
<dbReference type="Proteomes" id="UP000318017">
    <property type="component" value="Chromosome"/>
</dbReference>
<name>A0A518GBT1_9BACT</name>
<dbReference type="OrthoDB" id="288659at2"/>
<dbReference type="RefSeq" id="WP_145081864.1">
    <property type="nucleotide sequence ID" value="NZ_CP036298.1"/>
</dbReference>
<feature type="chain" id="PRO_5021945969" description="Metal-binding domain of cation transport ATPase" evidence="1">
    <location>
        <begin position="23"/>
        <end position="300"/>
    </location>
</feature>
<dbReference type="KEGG" id="ahel:Q31a_43930"/>
<evidence type="ECO:0008006" key="4">
    <source>
        <dbReference type="Google" id="ProtNLM"/>
    </source>
</evidence>